<evidence type="ECO:0000259" key="8">
    <source>
        <dbReference type="PROSITE" id="PS50059"/>
    </source>
</evidence>
<protein>
    <recommendedName>
        <fullName evidence="6">Peptidyl-prolyl cis-trans isomerase</fullName>
        <ecNumber evidence="6">5.2.1.8</ecNumber>
    </recommendedName>
</protein>
<organism evidence="9 10">
    <name type="scientific">Rhodohalobacter barkolensis</name>
    <dbReference type="NCBI Taxonomy" id="2053187"/>
    <lineage>
        <taxon>Bacteria</taxon>
        <taxon>Pseudomonadati</taxon>
        <taxon>Balneolota</taxon>
        <taxon>Balneolia</taxon>
        <taxon>Balneolales</taxon>
        <taxon>Balneolaceae</taxon>
        <taxon>Rhodohalobacter</taxon>
    </lineage>
</organism>
<keyword evidence="3 5" id="KW-0697">Rotamase</keyword>
<dbReference type="InterPro" id="IPR001179">
    <property type="entry name" value="PPIase_FKBP_dom"/>
</dbReference>
<dbReference type="GO" id="GO:0006457">
    <property type="term" value="P:protein folding"/>
    <property type="evidence" value="ECO:0007669"/>
    <property type="project" value="InterPro"/>
</dbReference>
<name>A0A2N0VJR1_9BACT</name>
<keyword evidence="7" id="KW-0732">Signal</keyword>
<feature type="signal peptide" evidence="7">
    <location>
        <begin position="1"/>
        <end position="20"/>
    </location>
</feature>
<comment type="catalytic activity">
    <reaction evidence="1 5 6">
        <text>[protein]-peptidylproline (omega=180) = [protein]-peptidylproline (omega=0)</text>
        <dbReference type="Rhea" id="RHEA:16237"/>
        <dbReference type="Rhea" id="RHEA-COMP:10747"/>
        <dbReference type="Rhea" id="RHEA-COMP:10748"/>
        <dbReference type="ChEBI" id="CHEBI:83833"/>
        <dbReference type="ChEBI" id="CHEBI:83834"/>
        <dbReference type="EC" id="5.2.1.8"/>
    </reaction>
</comment>
<evidence type="ECO:0000256" key="5">
    <source>
        <dbReference type="PROSITE-ProRule" id="PRU00277"/>
    </source>
</evidence>
<dbReference type="PROSITE" id="PS50059">
    <property type="entry name" value="FKBP_PPIASE"/>
    <property type="match status" value="1"/>
</dbReference>
<proteinExistence type="inferred from homology"/>
<dbReference type="InterPro" id="IPR046357">
    <property type="entry name" value="PPIase_dom_sf"/>
</dbReference>
<comment type="caution">
    <text evidence="9">The sequence shown here is derived from an EMBL/GenBank/DDBJ whole genome shotgun (WGS) entry which is preliminary data.</text>
</comment>
<feature type="domain" description="PPIase FKBP-type" evidence="8">
    <location>
        <begin position="151"/>
        <end position="238"/>
    </location>
</feature>
<accession>A0A2N0VJR1</accession>
<feature type="chain" id="PRO_5014677349" description="Peptidyl-prolyl cis-trans isomerase" evidence="7">
    <location>
        <begin position="21"/>
        <end position="239"/>
    </location>
</feature>
<dbReference type="OrthoDB" id="9814548at2"/>
<evidence type="ECO:0000313" key="9">
    <source>
        <dbReference type="EMBL" id="PKD44420.1"/>
    </source>
</evidence>
<dbReference type="PANTHER" id="PTHR43811">
    <property type="entry name" value="FKBP-TYPE PEPTIDYL-PROLYL CIS-TRANS ISOMERASE FKPA"/>
    <property type="match status" value="1"/>
</dbReference>
<dbReference type="PROSITE" id="PS51257">
    <property type="entry name" value="PROKAR_LIPOPROTEIN"/>
    <property type="match status" value="1"/>
</dbReference>
<dbReference type="PANTHER" id="PTHR43811:SF19">
    <property type="entry name" value="39 KDA FK506-BINDING NUCLEAR PROTEIN"/>
    <property type="match status" value="1"/>
</dbReference>
<evidence type="ECO:0000256" key="3">
    <source>
        <dbReference type="ARBA" id="ARBA00023110"/>
    </source>
</evidence>
<dbReference type="Pfam" id="PF01346">
    <property type="entry name" value="FKBP_N"/>
    <property type="match status" value="1"/>
</dbReference>
<keyword evidence="4 5" id="KW-0413">Isomerase</keyword>
<evidence type="ECO:0000256" key="1">
    <source>
        <dbReference type="ARBA" id="ARBA00000971"/>
    </source>
</evidence>
<dbReference type="SUPFAM" id="SSF54534">
    <property type="entry name" value="FKBP-like"/>
    <property type="match status" value="1"/>
</dbReference>
<evidence type="ECO:0000256" key="7">
    <source>
        <dbReference type="SAM" id="SignalP"/>
    </source>
</evidence>
<evidence type="ECO:0000256" key="2">
    <source>
        <dbReference type="ARBA" id="ARBA00006577"/>
    </source>
</evidence>
<keyword evidence="10" id="KW-1185">Reference proteome</keyword>
<dbReference type="Pfam" id="PF00254">
    <property type="entry name" value="FKBP_C"/>
    <property type="match status" value="1"/>
</dbReference>
<comment type="similarity">
    <text evidence="2 6">Belongs to the FKBP-type PPIase family.</text>
</comment>
<dbReference type="Proteomes" id="UP000233398">
    <property type="component" value="Unassembled WGS sequence"/>
</dbReference>
<dbReference type="GO" id="GO:0003755">
    <property type="term" value="F:peptidyl-prolyl cis-trans isomerase activity"/>
    <property type="evidence" value="ECO:0007669"/>
    <property type="project" value="UniProtKB-UniRule"/>
</dbReference>
<dbReference type="InterPro" id="IPR000774">
    <property type="entry name" value="PPIase_FKBP_N"/>
</dbReference>
<evidence type="ECO:0000256" key="6">
    <source>
        <dbReference type="RuleBase" id="RU003915"/>
    </source>
</evidence>
<dbReference type="RefSeq" id="WP_101071712.1">
    <property type="nucleotide sequence ID" value="NZ_PISP01000001.1"/>
</dbReference>
<dbReference type="EC" id="5.2.1.8" evidence="6"/>
<dbReference type="EMBL" id="PISP01000001">
    <property type="protein sequence ID" value="PKD44420.1"/>
    <property type="molecule type" value="Genomic_DNA"/>
</dbReference>
<evidence type="ECO:0000313" key="10">
    <source>
        <dbReference type="Proteomes" id="UP000233398"/>
    </source>
</evidence>
<dbReference type="Gene3D" id="1.10.287.460">
    <property type="entry name" value="Peptidyl-prolyl cis-trans isomerase, FKBP-type, N-terminal domain"/>
    <property type="match status" value="1"/>
</dbReference>
<gene>
    <name evidence="9" type="ORF">CWD77_02835</name>
</gene>
<dbReference type="AlphaFoldDB" id="A0A2N0VJR1"/>
<dbReference type="InterPro" id="IPR036944">
    <property type="entry name" value="PPIase_FKBP_N_sf"/>
</dbReference>
<dbReference type="Gene3D" id="3.10.50.40">
    <property type="match status" value="1"/>
</dbReference>
<evidence type="ECO:0000256" key="4">
    <source>
        <dbReference type="ARBA" id="ARBA00023235"/>
    </source>
</evidence>
<reference evidence="9 10" key="1">
    <citation type="submission" date="2017-11" db="EMBL/GenBank/DDBJ databases">
        <title>Rhodohalobacter 15182 sp. nov., isolated from a salt lake.</title>
        <authorList>
            <person name="Han S."/>
        </authorList>
    </citation>
    <scope>NUCLEOTIDE SEQUENCE [LARGE SCALE GENOMIC DNA]</scope>
    <source>
        <strain evidence="9 10">15182</strain>
    </source>
</reference>
<sequence length="239" mass="26669">MKYFSYTFITLAFTALFLFSACESGNYSSEADLSSKADSVSYSIGFLQGSGMAQEGLTDIEMKNFVAGFQQALAEEDPEMEMAAMQQTIQSYMMEIQQRQEMERSEQAEGVRAEGQEFLDENAEKEDVMVTESGLQYRVIEEGSGERPSAEDEVEVHYRGTLISGEEFDSSYSREQTITFPLNGVIPGWTEGLQLMREGATYEFFIPSELAYGTNPPPGSIILPGSVLIFEVELIDIKE</sequence>